<keyword evidence="7 12" id="KW-0378">Hydrolase</keyword>
<dbReference type="GO" id="GO:0016241">
    <property type="term" value="P:regulation of macroautophagy"/>
    <property type="evidence" value="ECO:0007669"/>
    <property type="project" value="UniProtKB-ARBA"/>
</dbReference>
<evidence type="ECO:0000313" key="17">
    <source>
        <dbReference type="RefSeq" id="XP_017875574.1"/>
    </source>
</evidence>
<dbReference type="PANTHER" id="PTHR11069:SF23">
    <property type="entry name" value="LYSOSOMAL ACID GLUCOSYLCERAMIDASE"/>
    <property type="match status" value="1"/>
</dbReference>
<dbReference type="GO" id="GO:0005774">
    <property type="term" value="C:vacuolar membrane"/>
    <property type="evidence" value="ECO:0007669"/>
    <property type="project" value="UniProtKB-ARBA"/>
</dbReference>
<dbReference type="InterPro" id="IPR033453">
    <property type="entry name" value="Glyco_hydro_30_TIM-barrel"/>
</dbReference>
<comment type="pathway">
    <text evidence="3">Sphingolipid metabolism.</text>
</comment>
<reference evidence="17 18" key="1">
    <citation type="submission" date="2025-04" db="UniProtKB">
        <authorList>
            <consortium name="RefSeq"/>
        </authorList>
    </citation>
    <scope>IDENTIFICATION</scope>
    <source>
        <tissue evidence="17 18">Whole body</tissue>
    </source>
</reference>
<dbReference type="GO" id="GO:0005102">
    <property type="term" value="F:signaling receptor binding"/>
    <property type="evidence" value="ECO:0007669"/>
    <property type="project" value="UniProtKB-ARBA"/>
</dbReference>
<keyword evidence="8 12" id="KW-0746">Sphingolipid metabolism</keyword>
<proteinExistence type="inferred from homology"/>
<dbReference type="KEGG" id="ccal:108622295"/>
<gene>
    <name evidence="17 18 19 20" type="primary">LOC108622295</name>
</gene>
<dbReference type="RefSeq" id="XP_017875575.1">
    <property type="nucleotide sequence ID" value="XM_018020086.2"/>
</dbReference>
<evidence type="ECO:0000256" key="9">
    <source>
        <dbReference type="ARBA" id="ARBA00023098"/>
    </source>
</evidence>
<dbReference type="Pfam" id="PF02055">
    <property type="entry name" value="Glyco_hydro_30"/>
    <property type="match status" value="1"/>
</dbReference>
<feature type="signal peptide" evidence="13">
    <location>
        <begin position="1"/>
        <end position="25"/>
    </location>
</feature>
<evidence type="ECO:0000313" key="18">
    <source>
        <dbReference type="RefSeq" id="XP_017875575.1"/>
    </source>
</evidence>
<feature type="domain" description="Glycosyl hydrolase family 30 beta sandwich" evidence="15">
    <location>
        <begin position="455"/>
        <end position="515"/>
    </location>
</feature>
<comment type="catalytic activity">
    <reaction evidence="11">
        <text>an N-acyl-1-beta-D-glucosyl-15-methylhexadecasphing-4-enine + H2O = an N-acyl-15-methylhexadecasphing-4-enine + D-glucose</text>
        <dbReference type="Rhea" id="RHEA:34755"/>
        <dbReference type="ChEBI" id="CHEBI:4167"/>
        <dbReference type="ChEBI" id="CHEBI:15377"/>
        <dbReference type="ChEBI" id="CHEBI:70815"/>
        <dbReference type="ChEBI" id="CHEBI:70846"/>
    </reaction>
    <physiologicalReaction direction="left-to-right" evidence="11">
        <dbReference type="Rhea" id="RHEA:34756"/>
    </physiologicalReaction>
</comment>
<comment type="catalytic activity">
    <reaction evidence="10">
        <text>a beta-D-glucosylceramide + H2O = an N-acyl-sphingoid base + D-glucose</text>
        <dbReference type="Rhea" id="RHEA:81447"/>
        <dbReference type="ChEBI" id="CHEBI:4167"/>
        <dbReference type="ChEBI" id="CHEBI:15377"/>
        <dbReference type="ChEBI" id="CHEBI:83264"/>
        <dbReference type="ChEBI" id="CHEBI:83273"/>
    </reaction>
    <physiologicalReaction direction="left-to-right" evidence="10">
        <dbReference type="Rhea" id="RHEA:81448"/>
    </physiologicalReaction>
</comment>
<dbReference type="RefSeq" id="XP_026667179.1">
    <property type="nucleotide sequence ID" value="XM_026811378.1"/>
</dbReference>
<dbReference type="InterPro" id="IPR033452">
    <property type="entry name" value="GH30_C"/>
</dbReference>
<dbReference type="GO" id="GO:0004348">
    <property type="term" value="F:glucosylceramidase activity"/>
    <property type="evidence" value="ECO:0007669"/>
    <property type="project" value="UniProtKB-EC"/>
</dbReference>
<name>A0AAJ7IS80_9HYME</name>
<dbReference type="SUPFAM" id="SSF51011">
    <property type="entry name" value="Glycosyl hydrolase domain"/>
    <property type="match status" value="2"/>
</dbReference>
<evidence type="ECO:0000256" key="12">
    <source>
        <dbReference type="RuleBase" id="RU361188"/>
    </source>
</evidence>
<dbReference type="RefSeq" id="XP_026667181.1">
    <property type="nucleotide sequence ID" value="XM_026811380.1"/>
</dbReference>
<dbReference type="GO" id="GO:0030163">
    <property type="term" value="P:protein catabolic process"/>
    <property type="evidence" value="ECO:0007669"/>
    <property type="project" value="UniProtKB-ARBA"/>
</dbReference>
<dbReference type="InterPro" id="IPR017853">
    <property type="entry name" value="GH"/>
</dbReference>
<evidence type="ECO:0000256" key="10">
    <source>
        <dbReference type="ARBA" id="ARBA00050474"/>
    </source>
</evidence>
<feature type="domain" description="Glycosyl hydrolase family 30 TIM-barrel" evidence="14">
    <location>
        <begin position="109"/>
        <end position="452"/>
    </location>
</feature>
<comment type="similarity">
    <text evidence="4 12">Belongs to the glycosyl hydrolase 30 family.</text>
</comment>
<evidence type="ECO:0000256" key="11">
    <source>
        <dbReference type="ARBA" id="ARBA00051345"/>
    </source>
</evidence>
<feature type="chain" id="PRO_5044708859" description="Glucosylceramidase" evidence="13">
    <location>
        <begin position="26"/>
        <end position="519"/>
    </location>
</feature>
<dbReference type="GO" id="GO:0005764">
    <property type="term" value="C:lysosome"/>
    <property type="evidence" value="ECO:0007669"/>
    <property type="project" value="UniProtKB-ARBA"/>
</dbReference>
<evidence type="ECO:0000313" key="16">
    <source>
        <dbReference type="Proteomes" id="UP000694925"/>
    </source>
</evidence>
<evidence type="ECO:0000259" key="14">
    <source>
        <dbReference type="Pfam" id="PF02055"/>
    </source>
</evidence>
<accession>A0AAJ7IS80</accession>
<dbReference type="GO" id="GO:0006914">
    <property type="term" value="P:autophagy"/>
    <property type="evidence" value="ECO:0007669"/>
    <property type="project" value="UniProtKB-ARBA"/>
</dbReference>
<evidence type="ECO:0000313" key="20">
    <source>
        <dbReference type="RefSeq" id="XP_026667181.1"/>
    </source>
</evidence>
<dbReference type="Proteomes" id="UP000694925">
    <property type="component" value="Unplaced"/>
</dbReference>
<dbReference type="GO" id="GO:0016758">
    <property type="term" value="F:hexosyltransferase activity"/>
    <property type="evidence" value="ECO:0007669"/>
    <property type="project" value="UniProtKB-ARBA"/>
</dbReference>
<dbReference type="GO" id="GO:0008202">
    <property type="term" value="P:steroid metabolic process"/>
    <property type="evidence" value="ECO:0007669"/>
    <property type="project" value="UniProtKB-ARBA"/>
</dbReference>
<organism evidence="16 18">
    <name type="scientific">Ceratina calcarata</name>
    <dbReference type="NCBI Taxonomy" id="156304"/>
    <lineage>
        <taxon>Eukaryota</taxon>
        <taxon>Metazoa</taxon>
        <taxon>Ecdysozoa</taxon>
        <taxon>Arthropoda</taxon>
        <taxon>Hexapoda</taxon>
        <taxon>Insecta</taxon>
        <taxon>Pterygota</taxon>
        <taxon>Neoptera</taxon>
        <taxon>Endopterygota</taxon>
        <taxon>Hymenoptera</taxon>
        <taxon>Apocrita</taxon>
        <taxon>Aculeata</taxon>
        <taxon>Apoidea</taxon>
        <taxon>Anthophila</taxon>
        <taxon>Apidae</taxon>
        <taxon>Ceratina</taxon>
        <taxon>Zadontomerus</taxon>
    </lineage>
</organism>
<evidence type="ECO:0000256" key="6">
    <source>
        <dbReference type="ARBA" id="ARBA00022729"/>
    </source>
</evidence>
<evidence type="ECO:0000313" key="19">
    <source>
        <dbReference type="RefSeq" id="XP_026667179.1"/>
    </source>
</evidence>
<dbReference type="GO" id="GO:0006680">
    <property type="term" value="P:glucosylceramide catabolic process"/>
    <property type="evidence" value="ECO:0007669"/>
    <property type="project" value="TreeGrafter"/>
</dbReference>
<comment type="pathway">
    <text evidence="2">Lipid metabolism; sphingolipid metabolism.</text>
</comment>
<keyword evidence="9 12" id="KW-0443">Lipid metabolism</keyword>
<dbReference type="RefSeq" id="XP_017875574.1">
    <property type="nucleotide sequence ID" value="XM_018020085.2"/>
</dbReference>
<evidence type="ECO:0000256" key="3">
    <source>
        <dbReference type="ARBA" id="ARBA00004991"/>
    </source>
</evidence>
<keyword evidence="6 13" id="KW-0732">Signal</keyword>
<dbReference type="EC" id="3.2.1.45" evidence="5 12"/>
<evidence type="ECO:0000259" key="15">
    <source>
        <dbReference type="Pfam" id="PF17189"/>
    </source>
</evidence>
<evidence type="ECO:0000256" key="1">
    <source>
        <dbReference type="ARBA" id="ARBA00001013"/>
    </source>
</evidence>
<dbReference type="GO" id="GO:0007040">
    <property type="term" value="P:lysosome organization"/>
    <property type="evidence" value="ECO:0007669"/>
    <property type="project" value="UniProtKB-ARBA"/>
</dbReference>
<protein>
    <recommendedName>
        <fullName evidence="5 12">Glucosylceramidase</fullName>
        <ecNumber evidence="5 12">3.2.1.45</ecNumber>
    </recommendedName>
</protein>
<dbReference type="FunFam" id="3.20.20.80:FF:000030">
    <property type="entry name" value="Lysosomal acid glucosylceramidase"/>
    <property type="match status" value="1"/>
</dbReference>
<sequence>MWTKNMWTVWIAASLLGYIQLLVQGDANECVPRSFGTDRLACVCNATYCDSTPDNEPKIPEKGAFYWYVSSKAGLRVSLIKGNISENCKNESSSNPVLNINTTKRYQTILGYGGAFTDSTGINIKKLSPATQDQLIRAYYDPKVGSRYLLGRIPIGGTDFSTRPYTYDDHENDTTLAHFALAKEDYDYKIPYIKRALELNPDVKFLSAVWSPPIWMKTNEKINGFSFLKEEYYQIYSDYIMKFLDAYKDNGIKMWAVSTGNEPMSTYVPGNKLSDLGWTPRTMGKWVVENLGPTLANSKHNDTLIIALDDQRLSIPWFMYILYEEHEEAKNYISGTAVHWYFDYLVRPVVLDSLRDLNTDKFIFMTEACIVGEVETVLIGSWDRGERYILSIIEYMNHWSIGWVDWNLALDKAGGPNWINNFVDAPIIVNPDTDEFYKQPMYYALKHFSRFVDRGSVRVSITDTDSVKSTAFVTPSNEVVIVLYNKNATAANVALNDENGRSICLELPAKSMSTVIYAL</sequence>
<dbReference type="GO" id="GO:0042391">
    <property type="term" value="P:regulation of membrane potential"/>
    <property type="evidence" value="ECO:0007669"/>
    <property type="project" value="UniProtKB-ARBA"/>
</dbReference>
<dbReference type="Gene3D" id="3.20.20.80">
    <property type="entry name" value="Glycosidases"/>
    <property type="match status" value="1"/>
</dbReference>
<dbReference type="AlphaFoldDB" id="A0AAJ7IS80"/>
<keyword evidence="12" id="KW-0326">Glycosidase</keyword>
<comment type="catalytic activity">
    <reaction evidence="1">
        <text>a beta-D-glucosyl-(1&lt;-&gt;1')-N-acylsphing-4-enine + H2O = an N-acylsphing-4-enine + D-glucose</text>
        <dbReference type="Rhea" id="RHEA:13269"/>
        <dbReference type="ChEBI" id="CHEBI:4167"/>
        <dbReference type="ChEBI" id="CHEBI:15377"/>
        <dbReference type="ChEBI" id="CHEBI:22801"/>
        <dbReference type="ChEBI" id="CHEBI:52639"/>
        <dbReference type="EC" id="3.2.1.45"/>
    </reaction>
    <physiologicalReaction direction="left-to-right" evidence="1">
        <dbReference type="Rhea" id="RHEA:13270"/>
    </physiologicalReaction>
</comment>
<evidence type="ECO:0000256" key="4">
    <source>
        <dbReference type="ARBA" id="ARBA00005382"/>
    </source>
</evidence>
<keyword evidence="16" id="KW-1185">Reference proteome</keyword>
<evidence type="ECO:0000256" key="2">
    <source>
        <dbReference type="ARBA" id="ARBA00004760"/>
    </source>
</evidence>
<evidence type="ECO:0000256" key="7">
    <source>
        <dbReference type="ARBA" id="ARBA00022801"/>
    </source>
</evidence>
<dbReference type="Pfam" id="PF17189">
    <property type="entry name" value="Glyco_hydro_30C"/>
    <property type="match status" value="1"/>
</dbReference>
<dbReference type="GO" id="GO:0010605">
    <property type="term" value="P:negative regulation of macromolecule metabolic process"/>
    <property type="evidence" value="ECO:0007669"/>
    <property type="project" value="UniProtKB-ARBA"/>
</dbReference>
<dbReference type="GO" id="GO:0006066">
    <property type="term" value="P:alcohol metabolic process"/>
    <property type="evidence" value="ECO:0007669"/>
    <property type="project" value="UniProtKB-ARBA"/>
</dbReference>
<dbReference type="GeneID" id="108622295"/>
<dbReference type="PRINTS" id="PR00843">
    <property type="entry name" value="GLHYDRLASE30"/>
</dbReference>
<dbReference type="InterPro" id="IPR001139">
    <property type="entry name" value="Glyco_hydro_30"/>
</dbReference>
<evidence type="ECO:0000256" key="5">
    <source>
        <dbReference type="ARBA" id="ARBA00012658"/>
    </source>
</evidence>
<dbReference type="GO" id="GO:0032006">
    <property type="term" value="P:regulation of TOR signaling"/>
    <property type="evidence" value="ECO:0007669"/>
    <property type="project" value="UniProtKB-ARBA"/>
</dbReference>
<dbReference type="GO" id="GO:0051246">
    <property type="term" value="P:regulation of protein metabolic process"/>
    <property type="evidence" value="ECO:0007669"/>
    <property type="project" value="UniProtKB-ARBA"/>
</dbReference>
<evidence type="ECO:0000256" key="13">
    <source>
        <dbReference type="SAM" id="SignalP"/>
    </source>
</evidence>
<evidence type="ECO:0000256" key="8">
    <source>
        <dbReference type="ARBA" id="ARBA00022919"/>
    </source>
</evidence>
<dbReference type="PANTHER" id="PTHR11069">
    <property type="entry name" value="GLUCOSYLCERAMIDASE"/>
    <property type="match status" value="1"/>
</dbReference>
<dbReference type="SUPFAM" id="SSF51445">
    <property type="entry name" value="(Trans)glycosidases"/>
    <property type="match status" value="1"/>
</dbReference>